<dbReference type="Proteomes" id="UP000825729">
    <property type="component" value="Unassembled WGS sequence"/>
</dbReference>
<proteinExistence type="predicted"/>
<organism evidence="1 2">
    <name type="scientific">Aristolochia fimbriata</name>
    <name type="common">White veined hardy Dutchman's pipe vine</name>
    <dbReference type="NCBI Taxonomy" id="158543"/>
    <lineage>
        <taxon>Eukaryota</taxon>
        <taxon>Viridiplantae</taxon>
        <taxon>Streptophyta</taxon>
        <taxon>Embryophyta</taxon>
        <taxon>Tracheophyta</taxon>
        <taxon>Spermatophyta</taxon>
        <taxon>Magnoliopsida</taxon>
        <taxon>Magnoliidae</taxon>
        <taxon>Piperales</taxon>
        <taxon>Aristolochiaceae</taxon>
        <taxon>Aristolochia</taxon>
    </lineage>
</organism>
<gene>
    <name evidence="1" type="ORF">H6P81_011880</name>
</gene>
<evidence type="ECO:0000313" key="2">
    <source>
        <dbReference type="Proteomes" id="UP000825729"/>
    </source>
</evidence>
<dbReference type="PANTHER" id="PTHR31390">
    <property type="entry name" value="EXPRESSED PROTEIN"/>
    <property type="match status" value="1"/>
</dbReference>
<accession>A0AAV7EDZ8</accession>
<evidence type="ECO:0000313" key="1">
    <source>
        <dbReference type="EMBL" id="KAG9445752.1"/>
    </source>
</evidence>
<protein>
    <submittedName>
        <fullName evidence="1">Uncharacterized protein</fullName>
    </submittedName>
</protein>
<dbReference type="InterPro" id="IPR021916">
    <property type="entry name" value="DUF3527"/>
</dbReference>
<keyword evidence="2" id="KW-1185">Reference proteome</keyword>
<dbReference type="AlphaFoldDB" id="A0AAV7EDZ8"/>
<reference evidence="1 2" key="1">
    <citation type="submission" date="2021-07" db="EMBL/GenBank/DDBJ databases">
        <title>The Aristolochia fimbriata genome: insights into angiosperm evolution, floral development and chemical biosynthesis.</title>
        <authorList>
            <person name="Jiao Y."/>
        </authorList>
    </citation>
    <scope>NUCLEOTIDE SEQUENCE [LARGE SCALE GENOMIC DNA]</scope>
    <source>
        <strain evidence="1">IBCAS-2021</strain>
        <tissue evidence="1">Leaf</tissue>
    </source>
</reference>
<name>A0AAV7EDZ8_ARIFI</name>
<dbReference type="EMBL" id="JAINDJ010000005">
    <property type="protein sequence ID" value="KAG9445752.1"/>
    <property type="molecule type" value="Genomic_DNA"/>
</dbReference>
<dbReference type="PANTHER" id="PTHR31390:SF2">
    <property type="entry name" value="EXPRESSED PROTEIN"/>
    <property type="match status" value="1"/>
</dbReference>
<sequence length="635" mass="69751">MQTSIKCACTGGIVEMEKTVIAKKDVWNSKELFCHRNTVSGEAEENRFTISASDLKAILQKINQEQHKNSEVNRRKGKVSQDVKKRWGREVKIPHTGLVSCNEHLEQPCLSLIEVRTSNSFSILCRTTEPFNFPLNFSPKKQYLLNAFKPHKRRTLSTGDLSKFVSECTLPSWPGNGIIHPTGQWIVNAIEGKDKVRNLLRNHIISMVSEIGSGGMRPVDAFDGGNISGLTRSPPTLKLLPSKPILQKRYGSDAPDSILASCSSTKSTSSCQSSSSSCGVPLKGVLHCTRNGGLPSFEFSVDDRSDVYVANPSRVKFLSRSSNDKTPDFVYLFHSRSDGAKANVSSRNDLSETVARMKVSSCLTLDRDNQKHIETEYVLFGSNEFNSGEMQSSATAPRKHKGLQKRVVDVFRANNTSRHKPRPRFKDIPEESKMDAFCKLDDLSMDSLNDNEPLPCLELAAIVVEASVQSTSQVESNEGWGLKFLKNATAARSKRGCLQNGSKSDISIKALIPAAPHGGPRTRHGGPSGIIERWRSGGHCDCGGWDVGCPLTVLSNNSCKSPSIPLPDTDDDCKSFDLFIEGSKEVGPALKIVNVREGLDFVYFQPSLSSLQSFSVAVAFIHSRNPALNLEVCQS</sequence>
<dbReference type="Pfam" id="PF12043">
    <property type="entry name" value="DUF3527"/>
    <property type="match status" value="1"/>
</dbReference>
<comment type="caution">
    <text evidence="1">The sequence shown here is derived from an EMBL/GenBank/DDBJ whole genome shotgun (WGS) entry which is preliminary data.</text>
</comment>